<evidence type="ECO:0000256" key="3">
    <source>
        <dbReference type="ARBA" id="ARBA00022475"/>
    </source>
</evidence>
<protein>
    <submittedName>
        <fullName evidence="9">ABC transporter ATP-binding protein</fullName>
    </submittedName>
</protein>
<feature type="domain" description="ABC transporter" evidence="8">
    <location>
        <begin position="2"/>
        <end position="252"/>
    </location>
</feature>
<evidence type="ECO:0000313" key="9">
    <source>
        <dbReference type="EMBL" id="TYT60674.1"/>
    </source>
</evidence>
<dbReference type="InterPro" id="IPR027417">
    <property type="entry name" value="P-loop_NTPase"/>
</dbReference>
<keyword evidence="4" id="KW-0547">Nucleotide-binding</keyword>
<dbReference type="InterPro" id="IPR003439">
    <property type="entry name" value="ABC_transporter-like_ATP-bd"/>
</dbReference>
<gene>
    <name evidence="9" type="ORF">FYC77_17615</name>
</gene>
<dbReference type="Pfam" id="PF00005">
    <property type="entry name" value="ABC_tran"/>
    <property type="match status" value="1"/>
</dbReference>
<comment type="subcellular location">
    <subcellularLocation>
        <location evidence="1">Cell membrane</location>
        <topology evidence="1">Peripheral membrane protein</topology>
    </subcellularLocation>
</comment>
<dbReference type="EMBL" id="VTAW01000033">
    <property type="protein sequence ID" value="TYT60674.1"/>
    <property type="molecule type" value="Genomic_DNA"/>
</dbReference>
<keyword evidence="6" id="KW-0472">Membrane</keyword>
<keyword evidence="3" id="KW-1003">Cell membrane</keyword>
<dbReference type="CDD" id="cd03257">
    <property type="entry name" value="ABC_NikE_OppD_transporters"/>
    <property type="match status" value="1"/>
</dbReference>
<reference evidence="9 10" key="1">
    <citation type="submission" date="2019-08" db="EMBL/GenBank/DDBJ databases">
        <title>Archaea genome.</title>
        <authorList>
            <person name="Kajale S."/>
            <person name="Shouche Y."/>
            <person name="Deshpande N."/>
            <person name="Sharma A."/>
        </authorList>
    </citation>
    <scope>NUCLEOTIDE SEQUENCE [LARGE SCALE GENOMIC DNA]</scope>
    <source>
        <strain evidence="9 10">ESP3B_9</strain>
    </source>
</reference>
<dbReference type="Proteomes" id="UP000324104">
    <property type="component" value="Unassembled WGS sequence"/>
</dbReference>
<organism evidence="9 10">
    <name type="scientific">Natrialba swarupiae</name>
    <dbReference type="NCBI Taxonomy" id="2448032"/>
    <lineage>
        <taxon>Archaea</taxon>
        <taxon>Methanobacteriati</taxon>
        <taxon>Methanobacteriota</taxon>
        <taxon>Stenosarchaea group</taxon>
        <taxon>Halobacteria</taxon>
        <taxon>Halobacteriales</taxon>
        <taxon>Natrialbaceae</taxon>
        <taxon>Natrialba</taxon>
    </lineage>
</organism>
<evidence type="ECO:0000313" key="10">
    <source>
        <dbReference type="Proteomes" id="UP000324104"/>
    </source>
</evidence>
<dbReference type="PANTHER" id="PTHR43297:SF2">
    <property type="entry name" value="DIPEPTIDE TRANSPORT ATP-BINDING PROTEIN DPPD"/>
    <property type="match status" value="1"/>
</dbReference>
<dbReference type="PANTHER" id="PTHR43297">
    <property type="entry name" value="OLIGOPEPTIDE TRANSPORT ATP-BINDING PROTEIN APPD"/>
    <property type="match status" value="1"/>
</dbReference>
<dbReference type="InterPro" id="IPR013563">
    <property type="entry name" value="Oligopep_ABC_C"/>
</dbReference>
<dbReference type="NCBIfam" id="TIGR01727">
    <property type="entry name" value="oligo_HPY"/>
    <property type="match status" value="1"/>
</dbReference>
<name>A0A5D5AHS6_9EURY</name>
<dbReference type="GO" id="GO:0005886">
    <property type="term" value="C:plasma membrane"/>
    <property type="evidence" value="ECO:0007669"/>
    <property type="project" value="UniProtKB-SubCell"/>
</dbReference>
<evidence type="ECO:0000256" key="4">
    <source>
        <dbReference type="ARBA" id="ARBA00022741"/>
    </source>
</evidence>
<feature type="region of interest" description="Disordered" evidence="7">
    <location>
        <begin position="324"/>
        <end position="352"/>
    </location>
</feature>
<dbReference type="Gene3D" id="3.40.50.300">
    <property type="entry name" value="P-loop containing nucleotide triphosphate hydrolases"/>
    <property type="match status" value="1"/>
</dbReference>
<accession>A0A5D5AHS6</accession>
<dbReference type="RefSeq" id="WP_149082810.1">
    <property type="nucleotide sequence ID" value="NZ_VTAW01000033.1"/>
</dbReference>
<dbReference type="FunFam" id="3.40.50.300:FF:000016">
    <property type="entry name" value="Oligopeptide ABC transporter ATP-binding component"/>
    <property type="match status" value="1"/>
</dbReference>
<keyword evidence="10" id="KW-1185">Reference proteome</keyword>
<evidence type="ECO:0000259" key="8">
    <source>
        <dbReference type="PROSITE" id="PS50893"/>
    </source>
</evidence>
<feature type="compositionally biased region" description="Acidic residues" evidence="7">
    <location>
        <begin position="336"/>
        <end position="346"/>
    </location>
</feature>
<dbReference type="GO" id="GO:0016887">
    <property type="term" value="F:ATP hydrolysis activity"/>
    <property type="evidence" value="ECO:0007669"/>
    <property type="project" value="InterPro"/>
</dbReference>
<dbReference type="PROSITE" id="PS00211">
    <property type="entry name" value="ABC_TRANSPORTER_1"/>
    <property type="match status" value="1"/>
</dbReference>
<comment type="caution">
    <text evidence="9">The sequence shown here is derived from an EMBL/GenBank/DDBJ whole genome shotgun (WGS) entry which is preliminary data.</text>
</comment>
<evidence type="ECO:0000256" key="7">
    <source>
        <dbReference type="SAM" id="MobiDB-lite"/>
    </source>
</evidence>
<dbReference type="InterPro" id="IPR017871">
    <property type="entry name" value="ABC_transporter-like_CS"/>
</dbReference>
<sequence>MLEISDLEVRYDTEHGEVHAVNGLSVDLAENETLGLVGESGCGKTTTAKSLIRLLESNCTIAGGSVELDGRDLTDLSLKELKREVRWSEISMIPQNAMNGFDPVYTVGEQIVEVVQAHESDTSKGEARERARELFEKLGIDGDRIDDYPHQFSGGMAQRAMVALALALDPKVILADEPTTALDVVIQDRLLDVIQDLQDEMDVAMLLITHDMSVVSERCDNIAVMYGGRIVEYADAETIIKSPRHPYTLGLRNSFPDITEDSQDLISIPGAPPTLVDPDEMCQFAPRCPFAEEECWEVAPEPVEYGDGHRVECHRADEVEYLRSEAEKHETWTELESTETDDELTETEVKND</sequence>
<keyword evidence="5 9" id="KW-0067">ATP-binding</keyword>
<dbReference type="GO" id="GO:0005524">
    <property type="term" value="F:ATP binding"/>
    <property type="evidence" value="ECO:0007669"/>
    <property type="project" value="UniProtKB-KW"/>
</dbReference>
<dbReference type="AlphaFoldDB" id="A0A5D5AHS6"/>
<dbReference type="GO" id="GO:0015833">
    <property type="term" value="P:peptide transport"/>
    <property type="evidence" value="ECO:0007669"/>
    <property type="project" value="InterPro"/>
</dbReference>
<evidence type="ECO:0000256" key="2">
    <source>
        <dbReference type="ARBA" id="ARBA00022448"/>
    </source>
</evidence>
<dbReference type="SUPFAM" id="SSF52540">
    <property type="entry name" value="P-loop containing nucleoside triphosphate hydrolases"/>
    <property type="match status" value="1"/>
</dbReference>
<evidence type="ECO:0000256" key="5">
    <source>
        <dbReference type="ARBA" id="ARBA00022840"/>
    </source>
</evidence>
<proteinExistence type="predicted"/>
<evidence type="ECO:0000256" key="6">
    <source>
        <dbReference type="ARBA" id="ARBA00023136"/>
    </source>
</evidence>
<dbReference type="InterPro" id="IPR003593">
    <property type="entry name" value="AAA+_ATPase"/>
</dbReference>
<dbReference type="PROSITE" id="PS50893">
    <property type="entry name" value="ABC_TRANSPORTER_2"/>
    <property type="match status" value="1"/>
</dbReference>
<dbReference type="Pfam" id="PF08352">
    <property type="entry name" value="oligo_HPY"/>
    <property type="match status" value="1"/>
</dbReference>
<evidence type="ECO:0000256" key="1">
    <source>
        <dbReference type="ARBA" id="ARBA00004202"/>
    </source>
</evidence>
<dbReference type="SMART" id="SM00382">
    <property type="entry name" value="AAA"/>
    <property type="match status" value="1"/>
</dbReference>
<keyword evidence="2" id="KW-0813">Transport</keyword>
<dbReference type="InterPro" id="IPR050388">
    <property type="entry name" value="ABC_Ni/Peptide_Import"/>
</dbReference>